<evidence type="ECO:0000313" key="5">
    <source>
        <dbReference type="Proteomes" id="UP001146793"/>
    </source>
</evidence>
<comment type="caution">
    <text evidence="4">The sequence shown here is derived from an EMBL/GenBank/DDBJ whole genome shotgun (WGS) entry which is preliminary data.</text>
</comment>
<organism evidence="4 5">
    <name type="scientific">Anaeramoeba flamelloides</name>
    <dbReference type="NCBI Taxonomy" id="1746091"/>
    <lineage>
        <taxon>Eukaryota</taxon>
        <taxon>Metamonada</taxon>
        <taxon>Anaeramoebidae</taxon>
        <taxon>Anaeramoeba</taxon>
    </lineage>
</organism>
<keyword evidence="3" id="KW-0732">Signal</keyword>
<dbReference type="EMBL" id="JANTQA010000032">
    <property type="protein sequence ID" value="KAJ3438618.1"/>
    <property type="molecule type" value="Genomic_DNA"/>
</dbReference>
<dbReference type="AlphaFoldDB" id="A0AAV7ZEI8"/>
<evidence type="ECO:0000256" key="2">
    <source>
        <dbReference type="SAM" id="Phobius"/>
    </source>
</evidence>
<keyword evidence="2" id="KW-0812">Transmembrane</keyword>
<feature type="region of interest" description="Disordered" evidence="1">
    <location>
        <begin position="260"/>
        <end position="283"/>
    </location>
</feature>
<protein>
    <recommendedName>
        <fullName evidence="6">Dolichyl-diphosphooligosaccharide--protein glycosyltransferase subunit 1</fullName>
    </recommendedName>
</protein>
<evidence type="ECO:0008006" key="6">
    <source>
        <dbReference type="Google" id="ProtNLM"/>
    </source>
</evidence>
<feature type="signal peptide" evidence="3">
    <location>
        <begin position="1"/>
        <end position="17"/>
    </location>
</feature>
<reference evidence="4" key="1">
    <citation type="submission" date="2022-08" db="EMBL/GenBank/DDBJ databases">
        <title>Novel sulphate-reducing endosymbionts in the free-living metamonad Anaeramoeba.</title>
        <authorList>
            <person name="Jerlstrom-Hultqvist J."/>
            <person name="Cepicka I."/>
            <person name="Gallot-Lavallee L."/>
            <person name="Salas-Leiva D."/>
            <person name="Curtis B.A."/>
            <person name="Zahonova K."/>
            <person name="Pipaliya S."/>
            <person name="Dacks J."/>
            <person name="Roger A.J."/>
        </authorList>
    </citation>
    <scope>NUCLEOTIDE SEQUENCE</scope>
    <source>
        <strain evidence="4">Busselton2</strain>
    </source>
</reference>
<name>A0AAV7ZEI8_9EUKA</name>
<evidence type="ECO:0000256" key="3">
    <source>
        <dbReference type="SAM" id="SignalP"/>
    </source>
</evidence>
<keyword evidence="2" id="KW-1133">Transmembrane helix</keyword>
<proteinExistence type="predicted"/>
<sequence length="456" mass="54033">MKIILFIVLILFAYCQEFEINETFETVEENEYQFFTRLANKSDVTTMIEEKKSFVLCLFAKFSEKSLEFSKRYDLVANSLKDRVEYEFFRFEYQKEDNDLIQNMEFPNINAILTIKNGQPDEVFSGEAEVFEISIKSKFLAPITFIKSVQAFEAIESQAEKLIKTIVINSKKKEEDKTSISSIKAAIESKELTDTDQKKKIYLYKCKDNMNNHDLIKNIQEYFIDYLYLFDLETIRNLDIGYCNNFDYILFMLTKNGKRENDENGKGNKHKKETEVRENEEREGIDGDGELLISKHYLPSSDTEDGENIYDNNLESFFQEIKQYYQKEIFKFEQTFYESIRKQNYFNILLYKVEYKLHSPEINTIDELRKANITPPTIILTANKYDSPFSNEIPNTCGIYIHTKHKNSKKYQVVSYTIEDIPSEDQFDRRLNIYYYLIPIIIGFLTTFIVSIWAYK</sequence>
<dbReference type="Proteomes" id="UP001146793">
    <property type="component" value="Unassembled WGS sequence"/>
</dbReference>
<evidence type="ECO:0000313" key="4">
    <source>
        <dbReference type="EMBL" id="KAJ3438618.1"/>
    </source>
</evidence>
<feature type="transmembrane region" description="Helical" evidence="2">
    <location>
        <begin position="433"/>
        <end position="455"/>
    </location>
</feature>
<evidence type="ECO:0000256" key="1">
    <source>
        <dbReference type="SAM" id="MobiDB-lite"/>
    </source>
</evidence>
<gene>
    <name evidence="4" type="ORF">M0812_14628</name>
</gene>
<accession>A0AAV7ZEI8</accession>
<keyword evidence="2" id="KW-0472">Membrane</keyword>
<feature type="chain" id="PRO_5043630846" description="Dolichyl-diphosphooligosaccharide--protein glycosyltransferase subunit 1" evidence="3">
    <location>
        <begin position="18"/>
        <end position="456"/>
    </location>
</feature>